<evidence type="ECO:0000256" key="3">
    <source>
        <dbReference type="ARBA" id="ARBA00022771"/>
    </source>
</evidence>
<feature type="domain" description="C3HC-type" evidence="6">
    <location>
        <begin position="40"/>
        <end position="152"/>
    </location>
</feature>
<comment type="caution">
    <text evidence="8">The sequence shown here is derived from an EMBL/GenBank/DDBJ whole genome shotgun (WGS) entry which is preliminary data.</text>
</comment>
<dbReference type="PANTHER" id="PTHR15835">
    <property type="entry name" value="NUCLEAR-INTERACTING PARTNER OF ALK"/>
    <property type="match status" value="1"/>
</dbReference>
<dbReference type="InterPro" id="IPR013909">
    <property type="entry name" value="NuBaID_C"/>
</dbReference>
<dbReference type="EMBL" id="JADGJW010000120">
    <property type="protein sequence ID" value="KAJ3223705.1"/>
    <property type="molecule type" value="Genomic_DNA"/>
</dbReference>
<organism evidence="8 9">
    <name type="scientific">Clydaea vesicula</name>
    <dbReference type="NCBI Taxonomy" id="447962"/>
    <lineage>
        <taxon>Eukaryota</taxon>
        <taxon>Fungi</taxon>
        <taxon>Fungi incertae sedis</taxon>
        <taxon>Chytridiomycota</taxon>
        <taxon>Chytridiomycota incertae sedis</taxon>
        <taxon>Chytridiomycetes</taxon>
        <taxon>Lobulomycetales</taxon>
        <taxon>Lobulomycetaceae</taxon>
        <taxon>Clydaea</taxon>
    </lineage>
</organism>
<gene>
    <name evidence="8" type="primary">ZC3HC1</name>
    <name evidence="8" type="ORF">HK099_000817</name>
</gene>
<reference evidence="8" key="1">
    <citation type="submission" date="2020-05" db="EMBL/GenBank/DDBJ databases">
        <title>Phylogenomic resolution of chytrid fungi.</title>
        <authorList>
            <person name="Stajich J.E."/>
            <person name="Amses K."/>
            <person name="Simmons R."/>
            <person name="Seto K."/>
            <person name="Myers J."/>
            <person name="Bonds A."/>
            <person name="Quandt C.A."/>
            <person name="Barry K."/>
            <person name="Liu P."/>
            <person name="Grigoriev I."/>
            <person name="Longcore J.E."/>
            <person name="James T.Y."/>
        </authorList>
    </citation>
    <scope>NUCLEOTIDE SEQUENCE</scope>
    <source>
        <strain evidence="8">JEL0476</strain>
    </source>
</reference>
<accession>A0AAD5U405</accession>
<evidence type="ECO:0000259" key="6">
    <source>
        <dbReference type="Pfam" id="PF07967"/>
    </source>
</evidence>
<dbReference type="Pfam" id="PF07967">
    <property type="entry name" value="zf-C3HC"/>
    <property type="match status" value="1"/>
</dbReference>
<proteinExistence type="predicted"/>
<evidence type="ECO:0000313" key="9">
    <source>
        <dbReference type="Proteomes" id="UP001211065"/>
    </source>
</evidence>
<dbReference type="AlphaFoldDB" id="A0AAD5U405"/>
<evidence type="ECO:0000256" key="4">
    <source>
        <dbReference type="ARBA" id="ARBA00022833"/>
    </source>
</evidence>
<comment type="subcellular location">
    <subcellularLocation>
        <location evidence="1">Nucleus</location>
    </subcellularLocation>
</comment>
<evidence type="ECO:0000313" key="8">
    <source>
        <dbReference type="EMBL" id="KAJ3223705.1"/>
    </source>
</evidence>
<evidence type="ECO:0000256" key="2">
    <source>
        <dbReference type="ARBA" id="ARBA00022723"/>
    </source>
</evidence>
<evidence type="ECO:0000256" key="1">
    <source>
        <dbReference type="ARBA" id="ARBA00004123"/>
    </source>
</evidence>
<keyword evidence="5" id="KW-0539">Nucleus</keyword>
<keyword evidence="9" id="KW-1185">Reference proteome</keyword>
<dbReference type="GO" id="GO:0005634">
    <property type="term" value="C:nucleus"/>
    <property type="evidence" value="ECO:0007669"/>
    <property type="project" value="UniProtKB-SubCell"/>
</dbReference>
<keyword evidence="3" id="KW-0863">Zinc-finger</keyword>
<feature type="domain" description="NuBaID C-terminal" evidence="7">
    <location>
        <begin position="235"/>
        <end position="342"/>
    </location>
</feature>
<dbReference type="Proteomes" id="UP001211065">
    <property type="component" value="Unassembled WGS sequence"/>
</dbReference>
<dbReference type="PANTHER" id="PTHR15835:SF6">
    <property type="entry name" value="ZINC FINGER C3HC-TYPE PROTEIN 1"/>
    <property type="match status" value="1"/>
</dbReference>
<protein>
    <submittedName>
        <fullName evidence="8">Nuclear-interacting partner of ALK</fullName>
    </submittedName>
</protein>
<dbReference type="InterPro" id="IPR012935">
    <property type="entry name" value="NuBaID_N"/>
</dbReference>
<dbReference type="GO" id="GO:0008270">
    <property type="term" value="F:zinc ion binding"/>
    <property type="evidence" value="ECO:0007669"/>
    <property type="project" value="UniProtKB-KW"/>
</dbReference>
<sequence>MTSTLENNSSKVFTKRDFGKIFEVLENFGENVDEVSLRDTTFSRLLKTFSTTKWSGRDLLSPPEVARHGWFNSDFDTIQCKTCKQLIVCRLKNISDSEEQLLISRYREELVKSHKESCPWKIHITDESCYRFPLLSEKSILLSFRKRLLTFTEKNIKVVTESKKQINLAILYSSVKEIFFKSEGMATTSCKEKENEVIEVTEEETREKELLQHNILFSLFGWELLDLAESQRKKIKLDKATDINTDYASKVAYCKLCFRKVPLWNLKVIENIQEKSKFANTKPTENNSLDNEIVKPLIFHDEANDSEKRSFDVEWEHREYCPWIKQDKNKNCKAGWEVTIKSILKKNQMNTTLINVVNNDDIKYSLSDTFLNAPETPATTKNNCII</sequence>
<keyword evidence="2" id="KW-0479">Metal-binding</keyword>
<evidence type="ECO:0000256" key="5">
    <source>
        <dbReference type="ARBA" id="ARBA00023242"/>
    </source>
</evidence>
<name>A0AAD5U405_9FUNG</name>
<evidence type="ECO:0000259" key="7">
    <source>
        <dbReference type="Pfam" id="PF08600"/>
    </source>
</evidence>
<keyword evidence="4" id="KW-0862">Zinc</keyword>
<dbReference type="Pfam" id="PF08600">
    <property type="entry name" value="NuBaID_C"/>
    <property type="match status" value="1"/>
</dbReference>